<evidence type="ECO:0000259" key="1">
    <source>
        <dbReference type="Pfam" id="PF03551"/>
    </source>
</evidence>
<evidence type="ECO:0000313" key="3">
    <source>
        <dbReference type="Proteomes" id="UP000287352"/>
    </source>
</evidence>
<evidence type="ECO:0000313" key="2">
    <source>
        <dbReference type="EMBL" id="GCE10828.1"/>
    </source>
</evidence>
<gene>
    <name evidence="2" type="ORF">KTT_06870</name>
</gene>
<dbReference type="SUPFAM" id="SSF46785">
    <property type="entry name" value="Winged helix' DNA-binding domain"/>
    <property type="match status" value="1"/>
</dbReference>
<dbReference type="Gene3D" id="1.10.10.10">
    <property type="entry name" value="Winged helix-like DNA-binding domain superfamily/Winged helix DNA-binding domain"/>
    <property type="match status" value="1"/>
</dbReference>
<name>A0A401ZV63_9CHLR</name>
<protein>
    <submittedName>
        <fullName evidence="2">PadR family transcriptional regulator</fullName>
    </submittedName>
</protein>
<dbReference type="AlphaFoldDB" id="A0A401ZV63"/>
<proteinExistence type="predicted"/>
<dbReference type="Pfam" id="PF03551">
    <property type="entry name" value="PadR"/>
    <property type="match status" value="1"/>
</dbReference>
<dbReference type="OrthoDB" id="68816at2"/>
<dbReference type="PANTHER" id="PTHR33169">
    <property type="entry name" value="PADR-FAMILY TRANSCRIPTIONAL REGULATOR"/>
    <property type="match status" value="1"/>
</dbReference>
<dbReference type="EMBL" id="BIFR01000001">
    <property type="protein sequence ID" value="GCE10828.1"/>
    <property type="molecule type" value="Genomic_DNA"/>
</dbReference>
<keyword evidence="3" id="KW-1185">Reference proteome</keyword>
<dbReference type="InterPro" id="IPR005149">
    <property type="entry name" value="Tscrpt_reg_PadR_N"/>
</dbReference>
<sequence length="169" mass="19537">MDERMLLLLGMLKAERQHGYQLNEFIEHNLGRVIDMKRSTAYTLLERLCTQGYVERMTEQEGNRPPRKVYQLTAAGEQQFINLLKELLSQAAIGTPPFEVALMFLDHLQEPEVRALLQDHLEQLNQVIASYEQAPAHSIGKGVDIAISHRMALYRAERTWLVETLEKFM</sequence>
<dbReference type="PANTHER" id="PTHR33169:SF27">
    <property type="entry name" value="TRANSCRIPTIONAL REGULATOR PADR FAMILY PROTEIN"/>
    <property type="match status" value="1"/>
</dbReference>
<reference evidence="3" key="1">
    <citation type="submission" date="2018-12" db="EMBL/GenBank/DDBJ databases">
        <title>Tengunoibacter tsumagoiensis gen. nov., sp. nov., Dictyobacter kobayashii sp. nov., D. alpinus sp. nov., and D. joshuensis sp. nov. and description of Dictyobacteraceae fam. nov. within the order Ktedonobacterales isolated from Tengu-no-mugimeshi.</title>
        <authorList>
            <person name="Wang C.M."/>
            <person name="Zheng Y."/>
            <person name="Sakai Y."/>
            <person name="Toyoda A."/>
            <person name="Minakuchi Y."/>
            <person name="Abe K."/>
            <person name="Yokota A."/>
            <person name="Yabe S."/>
        </authorList>
    </citation>
    <scope>NUCLEOTIDE SEQUENCE [LARGE SCALE GENOMIC DNA]</scope>
    <source>
        <strain evidence="3">Uno3</strain>
    </source>
</reference>
<dbReference type="Proteomes" id="UP000287352">
    <property type="component" value="Unassembled WGS sequence"/>
</dbReference>
<dbReference type="InterPro" id="IPR036390">
    <property type="entry name" value="WH_DNA-bd_sf"/>
</dbReference>
<dbReference type="InterPro" id="IPR052509">
    <property type="entry name" value="Metal_resp_DNA-bind_regulator"/>
</dbReference>
<dbReference type="InterPro" id="IPR036388">
    <property type="entry name" value="WH-like_DNA-bd_sf"/>
</dbReference>
<feature type="domain" description="Transcription regulator PadR N-terminal" evidence="1">
    <location>
        <begin position="8"/>
        <end position="80"/>
    </location>
</feature>
<dbReference type="RefSeq" id="WP_126578399.1">
    <property type="nucleotide sequence ID" value="NZ_BIFR01000001.1"/>
</dbReference>
<organism evidence="2 3">
    <name type="scientific">Tengunoibacter tsumagoiensis</name>
    <dbReference type="NCBI Taxonomy" id="2014871"/>
    <lineage>
        <taxon>Bacteria</taxon>
        <taxon>Bacillati</taxon>
        <taxon>Chloroflexota</taxon>
        <taxon>Ktedonobacteria</taxon>
        <taxon>Ktedonobacterales</taxon>
        <taxon>Dictyobacteraceae</taxon>
        <taxon>Tengunoibacter</taxon>
    </lineage>
</organism>
<accession>A0A401ZV63</accession>
<comment type="caution">
    <text evidence="2">The sequence shown here is derived from an EMBL/GenBank/DDBJ whole genome shotgun (WGS) entry which is preliminary data.</text>
</comment>